<feature type="transmembrane region" description="Helical" evidence="6">
    <location>
        <begin position="172"/>
        <end position="190"/>
    </location>
</feature>
<feature type="domain" description="Major facilitator superfamily (MFS) profile" evidence="7">
    <location>
        <begin position="1"/>
        <end position="316"/>
    </location>
</feature>
<feature type="transmembrane region" description="Helical" evidence="6">
    <location>
        <begin position="29"/>
        <end position="47"/>
    </location>
</feature>
<evidence type="ECO:0000256" key="5">
    <source>
        <dbReference type="ARBA" id="ARBA00023136"/>
    </source>
</evidence>
<feature type="transmembrane region" description="Helical" evidence="6">
    <location>
        <begin position="87"/>
        <end position="105"/>
    </location>
</feature>
<dbReference type="EMBL" id="AP024485">
    <property type="protein sequence ID" value="BCS90177.1"/>
    <property type="molecule type" value="Genomic_DNA"/>
</dbReference>
<evidence type="ECO:0000256" key="3">
    <source>
        <dbReference type="ARBA" id="ARBA00022692"/>
    </source>
</evidence>
<keyword evidence="2" id="KW-0813">Transport</keyword>
<dbReference type="PANTHER" id="PTHR42718">
    <property type="entry name" value="MAJOR FACILITATOR SUPERFAMILY MULTIDRUG TRANSPORTER MFSC"/>
    <property type="match status" value="1"/>
</dbReference>
<evidence type="ECO:0000256" key="4">
    <source>
        <dbReference type="ARBA" id="ARBA00022989"/>
    </source>
</evidence>
<name>A0ABM7PAN2_9BACT</name>
<keyword evidence="5 6" id="KW-0472">Membrane</keyword>
<dbReference type="Proteomes" id="UP001053296">
    <property type="component" value="Chromosome"/>
</dbReference>
<feature type="transmembrane region" description="Helical" evidence="6">
    <location>
        <begin position="59"/>
        <end position="81"/>
    </location>
</feature>
<dbReference type="Gene3D" id="1.20.1720.10">
    <property type="entry name" value="Multidrug resistance protein D"/>
    <property type="match status" value="1"/>
</dbReference>
<evidence type="ECO:0000256" key="2">
    <source>
        <dbReference type="ARBA" id="ARBA00022448"/>
    </source>
</evidence>
<evidence type="ECO:0000313" key="8">
    <source>
        <dbReference type="EMBL" id="BCS90177.1"/>
    </source>
</evidence>
<dbReference type="InterPro" id="IPR036259">
    <property type="entry name" value="MFS_trans_sf"/>
</dbReference>
<accession>A0ABM7PAN2</accession>
<evidence type="ECO:0000259" key="7">
    <source>
        <dbReference type="PROSITE" id="PS50850"/>
    </source>
</evidence>
<dbReference type="InterPro" id="IPR020846">
    <property type="entry name" value="MFS_dom"/>
</dbReference>
<feature type="transmembrane region" description="Helical" evidence="6">
    <location>
        <begin position="136"/>
        <end position="160"/>
    </location>
</feature>
<dbReference type="Pfam" id="PF07690">
    <property type="entry name" value="MFS_1"/>
    <property type="match status" value="1"/>
</dbReference>
<keyword evidence="3 6" id="KW-0812">Transmembrane</keyword>
<organism evidence="8 9">
    <name type="scientific">Pseudodesulfovibrio sediminis</name>
    <dbReference type="NCBI Taxonomy" id="2810563"/>
    <lineage>
        <taxon>Bacteria</taxon>
        <taxon>Pseudomonadati</taxon>
        <taxon>Thermodesulfobacteriota</taxon>
        <taxon>Desulfovibrionia</taxon>
        <taxon>Desulfovibrionales</taxon>
        <taxon>Desulfovibrionaceae</taxon>
    </lineage>
</organism>
<sequence>MLVFGLLLFILGSGLCALAANITMLVLARAIQGAGAAAAAALSLALTKDLYDGLERQKILASIGVIMAFCPMLAPTLGGLLLKFASWQWIFVSQVVVAFVALYGVSQLKEPLTEFTSGGVLSVAGRYIAVFKNRQFTVMALSFALMILPHFGFIGGSPAIYISGFGMSEQVFGLYFGANALGFMLGSMVCTRLGGVLSQLRILYISLIAIIGAGGLMLLLGGTSPLTVAIPMFCITFSVGLSRPVSNSLILDQVDKDIGAASGVMTFEMFMVGAVSMELIALDWPSKTMLLGVFAFFGGGIPLTTLLVMRLLKNKSR</sequence>
<dbReference type="PANTHER" id="PTHR42718:SF9">
    <property type="entry name" value="MAJOR FACILITATOR SUPERFAMILY MULTIDRUG TRANSPORTER MFSC"/>
    <property type="match status" value="1"/>
</dbReference>
<reference evidence="8" key="1">
    <citation type="journal article" date="2022" name="Arch. Microbiol.">
        <title>Pseudodesulfovibrio sediminis sp. nov., a mesophilic and neutrophilic sulfate-reducing bacterium isolated from sediment of a brackish lake.</title>
        <authorList>
            <person name="Takahashi A."/>
            <person name="Kojima H."/>
            <person name="Watanabe M."/>
            <person name="Fukui M."/>
        </authorList>
    </citation>
    <scope>NUCLEOTIDE SEQUENCE</scope>
    <source>
        <strain evidence="8">SF6</strain>
    </source>
</reference>
<evidence type="ECO:0000256" key="1">
    <source>
        <dbReference type="ARBA" id="ARBA00004141"/>
    </source>
</evidence>
<proteinExistence type="predicted"/>
<dbReference type="PROSITE" id="PS50850">
    <property type="entry name" value="MFS"/>
    <property type="match status" value="1"/>
</dbReference>
<protein>
    <recommendedName>
        <fullName evidence="7">Major facilitator superfamily (MFS) profile domain-containing protein</fullName>
    </recommendedName>
</protein>
<comment type="subcellular location">
    <subcellularLocation>
        <location evidence="1">Membrane</location>
        <topology evidence="1">Multi-pass membrane protein</topology>
    </subcellularLocation>
</comment>
<keyword evidence="9" id="KW-1185">Reference proteome</keyword>
<feature type="transmembrane region" description="Helical" evidence="6">
    <location>
        <begin position="202"/>
        <end position="220"/>
    </location>
</feature>
<feature type="transmembrane region" description="Helical" evidence="6">
    <location>
        <begin position="258"/>
        <end position="277"/>
    </location>
</feature>
<dbReference type="PRINTS" id="PR01036">
    <property type="entry name" value="TCRTETB"/>
</dbReference>
<dbReference type="SUPFAM" id="SSF103473">
    <property type="entry name" value="MFS general substrate transporter"/>
    <property type="match status" value="1"/>
</dbReference>
<dbReference type="InterPro" id="IPR011701">
    <property type="entry name" value="MFS"/>
</dbReference>
<keyword evidence="4 6" id="KW-1133">Transmembrane helix</keyword>
<evidence type="ECO:0000256" key="6">
    <source>
        <dbReference type="SAM" id="Phobius"/>
    </source>
</evidence>
<feature type="transmembrane region" description="Helical" evidence="6">
    <location>
        <begin position="289"/>
        <end position="312"/>
    </location>
</feature>
<gene>
    <name evidence="8" type="ORF">PSDVSF_34190</name>
</gene>
<feature type="transmembrane region" description="Helical" evidence="6">
    <location>
        <begin position="226"/>
        <end position="246"/>
    </location>
</feature>
<evidence type="ECO:0000313" key="9">
    <source>
        <dbReference type="Proteomes" id="UP001053296"/>
    </source>
</evidence>